<reference evidence="5 6" key="1">
    <citation type="submission" date="2024-04" db="EMBL/GenBank/DDBJ databases">
        <title>Tritrichomonas musculus Genome.</title>
        <authorList>
            <person name="Alves-Ferreira E."/>
            <person name="Grigg M."/>
            <person name="Lorenzi H."/>
            <person name="Galac M."/>
        </authorList>
    </citation>
    <scope>NUCLEOTIDE SEQUENCE [LARGE SCALE GENOMIC DNA]</scope>
    <source>
        <strain evidence="5 6">EAF2021</strain>
    </source>
</reference>
<keyword evidence="3" id="KW-0408">Iron</keyword>
<keyword evidence="1" id="KW-0349">Heme</keyword>
<dbReference type="PROSITE" id="PS50255">
    <property type="entry name" value="CYTOCHROME_B5_2"/>
    <property type="match status" value="1"/>
</dbReference>
<name>A0ABR2KYB2_9EUKA</name>
<dbReference type="InterPro" id="IPR001199">
    <property type="entry name" value="Cyt_B5-like_heme/steroid-bd"/>
</dbReference>
<evidence type="ECO:0000256" key="1">
    <source>
        <dbReference type="ARBA" id="ARBA00022617"/>
    </source>
</evidence>
<dbReference type="Pfam" id="PF00173">
    <property type="entry name" value="Cyt-b5"/>
    <property type="match status" value="1"/>
</dbReference>
<sequence>MSQPNVPRRKSSSGIQEHLHAEISPEMKKFMEECKQCEWVGDITPHEIAMHQDKDDLWVAFDGYVYNVTQFLNVHPTGDSCFVNAQNHDITAAFKRAHFYVDPAILEKLKIGVLVVSH</sequence>
<proteinExistence type="predicted"/>
<evidence type="ECO:0000313" key="5">
    <source>
        <dbReference type="EMBL" id="KAK8895806.1"/>
    </source>
</evidence>
<protein>
    <recommendedName>
        <fullName evidence="4">Cytochrome b5 heme-binding domain-containing protein</fullName>
    </recommendedName>
</protein>
<evidence type="ECO:0000313" key="6">
    <source>
        <dbReference type="Proteomes" id="UP001470230"/>
    </source>
</evidence>
<feature type="domain" description="Cytochrome b5 heme-binding" evidence="4">
    <location>
        <begin position="43"/>
        <end position="115"/>
    </location>
</feature>
<dbReference type="PANTHER" id="PTHR46237">
    <property type="entry name" value="CYTOCHROME B5 REDUCTASE 4 FAMILY MEMBER"/>
    <property type="match status" value="1"/>
</dbReference>
<dbReference type="PANTHER" id="PTHR46237:SF1">
    <property type="entry name" value="CYTOCHROME B5 REDUCTASE 4"/>
    <property type="match status" value="1"/>
</dbReference>
<keyword evidence="6" id="KW-1185">Reference proteome</keyword>
<evidence type="ECO:0000256" key="3">
    <source>
        <dbReference type="ARBA" id="ARBA00023004"/>
    </source>
</evidence>
<organism evidence="5 6">
    <name type="scientific">Tritrichomonas musculus</name>
    <dbReference type="NCBI Taxonomy" id="1915356"/>
    <lineage>
        <taxon>Eukaryota</taxon>
        <taxon>Metamonada</taxon>
        <taxon>Parabasalia</taxon>
        <taxon>Tritrichomonadida</taxon>
        <taxon>Tritrichomonadidae</taxon>
        <taxon>Tritrichomonas</taxon>
    </lineage>
</organism>
<keyword evidence="2" id="KW-0479">Metal-binding</keyword>
<accession>A0ABR2KYB2</accession>
<evidence type="ECO:0000256" key="2">
    <source>
        <dbReference type="ARBA" id="ARBA00022723"/>
    </source>
</evidence>
<dbReference type="InterPro" id="IPR051872">
    <property type="entry name" value="Cytochrome_b5/Flavoprotein_Rdt"/>
</dbReference>
<dbReference type="Proteomes" id="UP001470230">
    <property type="component" value="Unassembled WGS sequence"/>
</dbReference>
<dbReference type="SUPFAM" id="SSF55856">
    <property type="entry name" value="Cytochrome b5-like heme/steroid binding domain"/>
    <property type="match status" value="1"/>
</dbReference>
<gene>
    <name evidence="5" type="ORF">M9Y10_013691</name>
</gene>
<dbReference type="InterPro" id="IPR036400">
    <property type="entry name" value="Cyt_B5-like_heme/steroid_sf"/>
</dbReference>
<dbReference type="EMBL" id="JAPFFF010000002">
    <property type="protein sequence ID" value="KAK8895806.1"/>
    <property type="molecule type" value="Genomic_DNA"/>
</dbReference>
<comment type="caution">
    <text evidence="5">The sequence shown here is derived from an EMBL/GenBank/DDBJ whole genome shotgun (WGS) entry which is preliminary data.</text>
</comment>
<evidence type="ECO:0000259" key="4">
    <source>
        <dbReference type="PROSITE" id="PS50255"/>
    </source>
</evidence>
<dbReference type="SMART" id="SM01117">
    <property type="entry name" value="Cyt-b5"/>
    <property type="match status" value="1"/>
</dbReference>
<dbReference type="Gene3D" id="3.10.120.10">
    <property type="entry name" value="Cytochrome b5-like heme/steroid binding domain"/>
    <property type="match status" value="1"/>
</dbReference>